<dbReference type="GO" id="GO:0003735">
    <property type="term" value="F:structural constituent of ribosome"/>
    <property type="evidence" value="ECO:0007669"/>
    <property type="project" value="InterPro"/>
</dbReference>
<dbReference type="GO" id="GO:0005840">
    <property type="term" value="C:ribosome"/>
    <property type="evidence" value="ECO:0007669"/>
    <property type="project" value="UniProtKB-KW"/>
</dbReference>
<organism evidence="4">
    <name type="scientific">bioreactor metagenome</name>
    <dbReference type="NCBI Taxonomy" id="1076179"/>
    <lineage>
        <taxon>unclassified sequences</taxon>
        <taxon>metagenomes</taxon>
        <taxon>ecological metagenomes</taxon>
    </lineage>
</organism>
<name>A0A645BNQ9_9ZZZZ</name>
<dbReference type="GO" id="GO:0006412">
    <property type="term" value="P:translation"/>
    <property type="evidence" value="ECO:0007669"/>
    <property type="project" value="InterPro"/>
</dbReference>
<proteinExistence type="inferred from homology"/>
<dbReference type="PANTHER" id="PTHR21349:SF0">
    <property type="entry name" value="LARGE RIBOSOMAL SUBUNIT PROTEIN BL21M"/>
    <property type="match status" value="1"/>
</dbReference>
<dbReference type="InterPro" id="IPR036164">
    <property type="entry name" value="bL21-like_sf"/>
</dbReference>
<comment type="caution">
    <text evidence="4">The sequence shown here is derived from an EMBL/GenBank/DDBJ whole genome shotgun (WGS) entry which is preliminary data.</text>
</comment>
<keyword evidence="3" id="KW-0687">Ribonucleoprotein</keyword>
<gene>
    <name evidence="4" type="primary">rplU_31</name>
    <name evidence="4" type="ORF">SDC9_113118</name>
</gene>
<dbReference type="InterPro" id="IPR001787">
    <property type="entry name" value="Ribosomal_bL21"/>
</dbReference>
<dbReference type="SUPFAM" id="SSF141091">
    <property type="entry name" value="L21p-like"/>
    <property type="match status" value="1"/>
</dbReference>
<dbReference type="InterPro" id="IPR028909">
    <property type="entry name" value="bL21-like"/>
</dbReference>
<accession>A0A645BNQ9</accession>
<dbReference type="GO" id="GO:0005737">
    <property type="term" value="C:cytoplasm"/>
    <property type="evidence" value="ECO:0007669"/>
    <property type="project" value="UniProtKB-ARBA"/>
</dbReference>
<dbReference type="NCBIfam" id="TIGR00061">
    <property type="entry name" value="L21"/>
    <property type="match status" value="1"/>
</dbReference>
<reference evidence="4" key="1">
    <citation type="submission" date="2019-08" db="EMBL/GenBank/DDBJ databases">
        <authorList>
            <person name="Kucharzyk K."/>
            <person name="Murdoch R.W."/>
            <person name="Higgins S."/>
            <person name="Loffler F."/>
        </authorList>
    </citation>
    <scope>NUCLEOTIDE SEQUENCE</scope>
</reference>
<dbReference type="GO" id="GO:0003723">
    <property type="term" value="F:RNA binding"/>
    <property type="evidence" value="ECO:0007669"/>
    <property type="project" value="InterPro"/>
</dbReference>
<evidence type="ECO:0000313" key="4">
    <source>
        <dbReference type="EMBL" id="MPM66211.1"/>
    </source>
</evidence>
<dbReference type="AlphaFoldDB" id="A0A645BNQ9"/>
<dbReference type="HAMAP" id="MF_01363">
    <property type="entry name" value="Ribosomal_bL21"/>
    <property type="match status" value="1"/>
</dbReference>
<evidence type="ECO:0000256" key="1">
    <source>
        <dbReference type="ARBA" id="ARBA00008563"/>
    </source>
</evidence>
<keyword evidence="2 4" id="KW-0689">Ribosomal protein</keyword>
<evidence type="ECO:0000256" key="3">
    <source>
        <dbReference type="ARBA" id="ARBA00023274"/>
    </source>
</evidence>
<dbReference type="PANTHER" id="PTHR21349">
    <property type="entry name" value="50S RIBOSOMAL PROTEIN L21"/>
    <property type="match status" value="1"/>
</dbReference>
<evidence type="ECO:0000256" key="2">
    <source>
        <dbReference type="ARBA" id="ARBA00022980"/>
    </source>
</evidence>
<dbReference type="GO" id="GO:1990904">
    <property type="term" value="C:ribonucleoprotein complex"/>
    <property type="evidence" value="ECO:0007669"/>
    <property type="project" value="UniProtKB-KW"/>
</dbReference>
<comment type="similarity">
    <text evidence="1">Belongs to the bacterial ribosomal protein bL21 family.</text>
</comment>
<protein>
    <submittedName>
        <fullName evidence="4">50S ribosomal protein L21</fullName>
    </submittedName>
</protein>
<sequence length="104" mass="11672">MNYAIIETGSKQYKVQVGDVIFVEKLPVEVGTDYTFDHVLAISNDGHMVIGNPHVNGATVSAKVEEQGKEKKISGFRYKAKSNYRKRYGHRQPFTKLTIVSIQA</sequence>
<dbReference type="EMBL" id="VSSQ01020949">
    <property type="protein sequence ID" value="MPM66211.1"/>
    <property type="molecule type" value="Genomic_DNA"/>
</dbReference>
<dbReference type="Pfam" id="PF00829">
    <property type="entry name" value="Ribosomal_L21p"/>
    <property type="match status" value="1"/>
</dbReference>